<organism evidence="3 4">
    <name type="scientific">Nannocystis exedens</name>
    <dbReference type="NCBI Taxonomy" id="54"/>
    <lineage>
        <taxon>Bacteria</taxon>
        <taxon>Pseudomonadati</taxon>
        <taxon>Myxococcota</taxon>
        <taxon>Polyangia</taxon>
        <taxon>Nannocystales</taxon>
        <taxon>Nannocystaceae</taxon>
        <taxon>Nannocystis</taxon>
    </lineage>
</organism>
<dbReference type="Gene3D" id="2.130.10.10">
    <property type="entry name" value="YVTN repeat-like/Quinoprotein amine dehydrogenase"/>
    <property type="match status" value="1"/>
</dbReference>
<dbReference type="InterPro" id="IPR015943">
    <property type="entry name" value="WD40/YVTN_repeat-like_dom_sf"/>
</dbReference>
<keyword evidence="1" id="KW-0732">Signal</keyword>
<dbReference type="OrthoDB" id="5385647at2"/>
<evidence type="ECO:0000313" key="4">
    <source>
        <dbReference type="Proteomes" id="UP000199400"/>
    </source>
</evidence>
<evidence type="ECO:0000256" key="1">
    <source>
        <dbReference type="SAM" id="SignalP"/>
    </source>
</evidence>
<protein>
    <submittedName>
        <fullName evidence="3">Photosynthesis system II assembly factor YCF48</fullName>
    </submittedName>
</protein>
<feature type="signal peptide" evidence="1">
    <location>
        <begin position="1"/>
        <end position="17"/>
    </location>
</feature>
<dbReference type="Pfam" id="PF14870">
    <property type="entry name" value="PSII_BNR"/>
    <property type="match status" value="1"/>
</dbReference>
<dbReference type="PROSITE" id="PS51257">
    <property type="entry name" value="PROKAR_LIPOPROTEIN"/>
    <property type="match status" value="1"/>
</dbReference>
<evidence type="ECO:0000259" key="2">
    <source>
        <dbReference type="Pfam" id="PF14870"/>
    </source>
</evidence>
<evidence type="ECO:0000313" key="3">
    <source>
        <dbReference type="EMBL" id="SFE10430.1"/>
    </source>
</evidence>
<dbReference type="EMBL" id="FOMX01000008">
    <property type="protein sequence ID" value="SFE10430.1"/>
    <property type="molecule type" value="Genomic_DNA"/>
</dbReference>
<dbReference type="RefSeq" id="WP_100792948.1">
    <property type="nucleotide sequence ID" value="NZ_FOMX01000008.1"/>
</dbReference>
<dbReference type="InterPro" id="IPR036278">
    <property type="entry name" value="Sialidase_sf"/>
</dbReference>
<feature type="domain" description="Photosynthesis system II assembly factor Ycf48/Hcf136-like" evidence="2">
    <location>
        <begin position="158"/>
        <end position="247"/>
    </location>
</feature>
<accession>A0A1I1XY32</accession>
<dbReference type="SUPFAM" id="SSF50939">
    <property type="entry name" value="Sialidases"/>
    <property type="match status" value="1"/>
</dbReference>
<dbReference type="Proteomes" id="UP000199400">
    <property type="component" value="Unassembled WGS sequence"/>
</dbReference>
<gene>
    <name evidence="3" type="ORF">SAMN02745121_03055</name>
</gene>
<dbReference type="AlphaFoldDB" id="A0A1I1XY32"/>
<reference evidence="4" key="1">
    <citation type="submission" date="2016-10" db="EMBL/GenBank/DDBJ databases">
        <authorList>
            <person name="Varghese N."/>
            <person name="Submissions S."/>
        </authorList>
    </citation>
    <scope>NUCLEOTIDE SEQUENCE [LARGE SCALE GENOMIC DNA]</scope>
    <source>
        <strain evidence="4">ATCC 25963</strain>
    </source>
</reference>
<feature type="chain" id="PRO_5011435450" evidence="1">
    <location>
        <begin position="18"/>
        <end position="336"/>
    </location>
</feature>
<name>A0A1I1XY32_9BACT</name>
<proteinExistence type="predicted"/>
<dbReference type="STRING" id="54.SAMN02745121_03055"/>
<dbReference type="InterPro" id="IPR028203">
    <property type="entry name" value="PSII_CF48-like_dom"/>
</dbReference>
<keyword evidence="4" id="KW-1185">Reference proteome</keyword>
<sequence length="336" mass="35340">MLSASTRLLAAASVALAVSSFGLVLGSCNGGDCGEWKGYSFDPRMRMLTNKVAVGTGGALAVQPTHRPMTEYQVRDSGTTEDLLDVWADRNYFDCSYVAVGRKGAVRVSTDEGKHWRAIDTSASAADLRGVDVECGMNSYAVAVGDAGAVVVGSLRGDEPWQVVPAPTSRRLNAVSLAIGGRATAVGEQGLVLHSVDGGMTWTAVAVNATEDLLDIEIDWDAGNGYIVGARGTLLQSGPDGVWTRVETGVVDDLRQVVDRRGGVRILGDGRLFTWDFTRTGPLVADHELGRPIVAVVSIGVLAPGGLHPTDTVLALAEEGRLMAYVEPDACEGLEK</sequence>